<evidence type="ECO:0000256" key="9">
    <source>
        <dbReference type="ARBA" id="ARBA00022989"/>
    </source>
</evidence>
<dbReference type="PROSITE" id="PS01187">
    <property type="entry name" value="EGF_CA"/>
    <property type="match status" value="1"/>
</dbReference>
<dbReference type="SMART" id="SM00181">
    <property type="entry name" value="EGF"/>
    <property type="match status" value="3"/>
</dbReference>
<name>A0ABD0M9L6_9CAEN</name>
<gene>
    <name evidence="21" type="ORF">BaRGS_00000388</name>
</gene>
<feature type="disulfide bond" evidence="15">
    <location>
        <begin position="157"/>
        <end position="169"/>
    </location>
</feature>
<feature type="repeat" description="LDL-receptor class B" evidence="16">
    <location>
        <begin position="545"/>
        <end position="589"/>
    </location>
</feature>
<dbReference type="Pfam" id="PF14670">
    <property type="entry name" value="FXa_inhibition"/>
    <property type="match status" value="1"/>
</dbReference>
<organism evidence="21 22">
    <name type="scientific">Batillaria attramentaria</name>
    <dbReference type="NCBI Taxonomy" id="370345"/>
    <lineage>
        <taxon>Eukaryota</taxon>
        <taxon>Metazoa</taxon>
        <taxon>Spiralia</taxon>
        <taxon>Lophotrochozoa</taxon>
        <taxon>Mollusca</taxon>
        <taxon>Gastropoda</taxon>
        <taxon>Caenogastropoda</taxon>
        <taxon>Sorbeoconcha</taxon>
        <taxon>Cerithioidea</taxon>
        <taxon>Batillariidae</taxon>
        <taxon>Batillaria</taxon>
    </lineage>
</organism>
<dbReference type="FunFam" id="2.10.25.10:FF:000009">
    <property type="entry name" value="Low-density lipoprotein receptor isoform 1"/>
    <property type="match status" value="1"/>
</dbReference>
<dbReference type="SUPFAM" id="SSF57424">
    <property type="entry name" value="LDL receptor-like module"/>
    <property type="match status" value="6"/>
</dbReference>
<feature type="repeat" description="LDL-receptor class B" evidence="16">
    <location>
        <begin position="415"/>
        <end position="457"/>
    </location>
</feature>
<dbReference type="EMBL" id="JACVVK020000002">
    <property type="protein sequence ID" value="KAK7508149.1"/>
    <property type="molecule type" value="Genomic_DNA"/>
</dbReference>
<keyword evidence="12" id="KW-0675">Receptor</keyword>
<dbReference type="SMART" id="SM00192">
    <property type="entry name" value="LDLa"/>
    <property type="match status" value="6"/>
</dbReference>
<feature type="region of interest" description="Disordered" evidence="17">
    <location>
        <begin position="688"/>
        <end position="738"/>
    </location>
</feature>
<dbReference type="InterPro" id="IPR051221">
    <property type="entry name" value="LDLR-related"/>
</dbReference>
<reference evidence="21 22" key="1">
    <citation type="journal article" date="2023" name="Sci. Data">
        <title>Genome assembly of the Korean intertidal mud-creeper Batillaria attramentaria.</title>
        <authorList>
            <person name="Patra A.K."/>
            <person name="Ho P.T."/>
            <person name="Jun S."/>
            <person name="Lee S.J."/>
            <person name="Kim Y."/>
            <person name="Won Y.J."/>
        </authorList>
    </citation>
    <scope>NUCLEOTIDE SEQUENCE [LARGE SCALE GENOMIC DNA]</scope>
    <source>
        <strain evidence="21">Wonlab-2016</strain>
    </source>
</reference>
<feature type="compositionally biased region" description="Low complexity" evidence="17">
    <location>
        <begin position="688"/>
        <end position="713"/>
    </location>
</feature>
<comment type="caution">
    <text evidence="21">The sequence shown here is derived from an EMBL/GenBank/DDBJ whole genome shotgun (WGS) entry which is preliminary data.</text>
</comment>
<evidence type="ECO:0000256" key="6">
    <source>
        <dbReference type="ARBA" id="ARBA00022729"/>
    </source>
</evidence>
<feature type="repeat" description="LDL-receptor class B" evidence="16">
    <location>
        <begin position="458"/>
        <end position="500"/>
    </location>
</feature>
<dbReference type="SUPFAM" id="SSF57184">
    <property type="entry name" value="Growth factor receptor domain"/>
    <property type="match status" value="1"/>
</dbReference>
<keyword evidence="2" id="KW-1003">Cell membrane</keyword>
<protein>
    <recommendedName>
        <fullName evidence="20">EGF-like domain-containing protein</fullName>
    </recommendedName>
</protein>
<keyword evidence="11 14" id="KW-1015">Disulfide bond</keyword>
<evidence type="ECO:0000256" key="7">
    <source>
        <dbReference type="ARBA" id="ARBA00022737"/>
    </source>
</evidence>
<dbReference type="Gene3D" id="2.120.10.30">
    <property type="entry name" value="TolB, C-terminal domain"/>
    <property type="match status" value="1"/>
</dbReference>
<proteinExistence type="predicted"/>
<dbReference type="AlphaFoldDB" id="A0ABD0M9L6"/>
<keyword evidence="6 19" id="KW-0732">Signal</keyword>
<evidence type="ECO:0000256" key="19">
    <source>
        <dbReference type="SAM" id="SignalP"/>
    </source>
</evidence>
<evidence type="ECO:0000313" key="22">
    <source>
        <dbReference type="Proteomes" id="UP001519460"/>
    </source>
</evidence>
<dbReference type="Pfam" id="PF00058">
    <property type="entry name" value="Ldl_recept_b"/>
    <property type="match status" value="4"/>
</dbReference>
<comment type="caution">
    <text evidence="14">Lacks conserved residue(s) required for the propagation of feature annotation.</text>
</comment>
<feature type="disulfide bond" evidence="15">
    <location>
        <begin position="98"/>
        <end position="113"/>
    </location>
</feature>
<dbReference type="GO" id="GO:0005886">
    <property type="term" value="C:plasma membrane"/>
    <property type="evidence" value="ECO:0007669"/>
    <property type="project" value="UniProtKB-SubCell"/>
</dbReference>
<evidence type="ECO:0000256" key="14">
    <source>
        <dbReference type="PROSITE-ProRule" id="PRU00076"/>
    </source>
</evidence>
<dbReference type="InterPro" id="IPR018097">
    <property type="entry name" value="EGF_Ca-bd_CS"/>
</dbReference>
<keyword evidence="9 18" id="KW-1133">Transmembrane helix</keyword>
<dbReference type="InterPro" id="IPR036055">
    <property type="entry name" value="LDL_receptor-like_sf"/>
</dbReference>
<dbReference type="PROSITE" id="PS00010">
    <property type="entry name" value="ASX_HYDROXYL"/>
    <property type="match status" value="1"/>
</dbReference>
<dbReference type="InterPro" id="IPR049883">
    <property type="entry name" value="NOTCH1_EGF-like"/>
</dbReference>
<feature type="disulfide bond" evidence="15">
    <location>
        <begin position="137"/>
        <end position="152"/>
    </location>
</feature>
<evidence type="ECO:0000256" key="16">
    <source>
        <dbReference type="PROSITE-ProRule" id="PRU00461"/>
    </source>
</evidence>
<evidence type="ECO:0000256" key="3">
    <source>
        <dbReference type="ARBA" id="ARBA00022536"/>
    </source>
</evidence>
<keyword evidence="4" id="KW-0254">Endocytosis</keyword>
<dbReference type="SUPFAM" id="SSF63825">
    <property type="entry name" value="YWTD domain"/>
    <property type="match status" value="1"/>
</dbReference>
<dbReference type="Gene3D" id="4.10.400.10">
    <property type="entry name" value="Low-density Lipoprotein Receptor"/>
    <property type="match status" value="6"/>
</dbReference>
<keyword evidence="7" id="KW-0677">Repeat</keyword>
<dbReference type="PANTHER" id="PTHR22722">
    <property type="entry name" value="LOW-DENSITY LIPOPROTEIN RECEPTOR-RELATED PROTEIN 2-RELATED"/>
    <property type="match status" value="1"/>
</dbReference>
<dbReference type="FunFam" id="4.10.400.10:FF:000034">
    <property type="entry name" value="Low-density lipoprotein receptor-related protein 2"/>
    <property type="match status" value="1"/>
</dbReference>
<dbReference type="InterPro" id="IPR001881">
    <property type="entry name" value="EGF-like_Ca-bd_dom"/>
</dbReference>
<keyword evidence="13" id="KW-0325">Glycoprotein</keyword>
<dbReference type="InterPro" id="IPR000033">
    <property type="entry name" value="LDLR_classB_rpt"/>
</dbReference>
<feature type="disulfide bond" evidence="14">
    <location>
        <begin position="330"/>
        <end position="340"/>
    </location>
</feature>
<feature type="disulfide bond" evidence="15">
    <location>
        <begin position="86"/>
        <end position="104"/>
    </location>
</feature>
<evidence type="ECO:0000256" key="17">
    <source>
        <dbReference type="SAM" id="MobiDB-lite"/>
    </source>
</evidence>
<evidence type="ECO:0000256" key="13">
    <source>
        <dbReference type="ARBA" id="ARBA00023180"/>
    </source>
</evidence>
<evidence type="ECO:0000256" key="8">
    <source>
        <dbReference type="ARBA" id="ARBA00022837"/>
    </source>
</evidence>
<evidence type="ECO:0000256" key="10">
    <source>
        <dbReference type="ARBA" id="ARBA00023136"/>
    </source>
</evidence>
<dbReference type="PROSITE" id="PS51120">
    <property type="entry name" value="LDLRB"/>
    <property type="match status" value="4"/>
</dbReference>
<feature type="disulfide bond" evidence="15">
    <location>
        <begin position="125"/>
        <end position="143"/>
    </location>
</feature>
<dbReference type="PROSITE" id="PS50068">
    <property type="entry name" value="LDLRA_2"/>
    <property type="match status" value="6"/>
</dbReference>
<dbReference type="InterPro" id="IPR009030">
    <property type="entry name" value="Growth_fac_rcpt_cys_sf"/>
</dbReference>
<keyword evidence="8" id="KW-0106">Calcium</keyword>
<dbReference type="InterPro" id="IPR023415">
    <property type="entry name" value="LDLR_class-A_CS"/>
</dbReference>
<feature type="region of interest" description="Disordered" evidence="17">
    <location>
        <begin position="810"/>
        <end position="833"/>
    </location>
</feature>
<keyword evidence="5 18" id="KW-0812">Transmembrane</keyword>
<evidence type="ECO:0000256" key="15">
    <source>
        <dbReference type="PROSITE-ProRule" id="PRU00124"/>
    </source>
</evidence>
<dbReference type="FunFam" id="4.10.400.10:FF:000005">
    <property type="entry name" value="low-density lipoprotein receptor-related protein 1B"/>
    <property type="match status" value="1"/>
</dbReference>
<keyword evidence="22" id="KW-1185">Reference proteome</keyword>
<evidence type="ECO:0000259" key="20">
    <source>
        <dbReference type="PROSITE" id="PS50026"/>
    </source>
</evidence>
<evidence type="ECO:0000256" key="12">
    <source>
        <dbReference type="ARBA" id="ARBA00023170"/>
    </source>
</evidence>
<evidence type="ECO:0000256" key="4">
    <source>
        <dbReference type="ARBA" id="ARBA00022583"/>
    </source>
</evidence>
<dbReference type="PROSITE" id="PS50026">
    <property type="entry name" value="EGF_3"/>
    <property type="match status" value="1"/>
</dbReference>
<dbReference type="CDD" id="cd00112">
    <property type="entry name" value="LDLa"/>
    <property type="match status" value="6"/>
</dbReference>
<accession>A0ABD0M9L6</accession>
<evidence type="ECO:0000256" key="1">
    <source>
        <dbReference type="ARBA" id="ARBA00004251"/>
    </source>
</evidence>
<evidence type="ECO:0000256" key="5">
    <source>
        <dbReference type="ARBA" id="ARBA00022692"/>
    </source>
</evidence>
<dbReference type="Pfam" id="PF07645">
    <property type="entry name" value="EGF_CA"/>
    <property type="match status" value="1"/>
</dbReference>
<feature type="compositionally biased region" description="Polar residues" evidence="17">
    <location>
        <begin position="814"/>
        <end position="833"/>
    </location>
</feature>
<keyword evidence="3 14" id="KW-0245">EGF-like domain</keyword>
<dbReference type="PRINTS" id="PR00261">
    <property type="entry name" value="LDLRECEPTOR"/>
</dbReference>
<feature type="transmembrane region" description="Helical" evidence="18">
    <location>
        <begin position="754"/>
        <end position="780"/>
    </location>
</feature>
<dbReference type="InterPro" id="IPR011042">
    <property type="entry name" value="6-blade_b-propeller_TolB-like"/>
</dbReference>
<keyword evidence="10 18" id="KW-0472">Membrane</keyword>
<feature type="compositionally biased region" description="Polar residues" evidence="17">
    <location>
        <begin position="716"/>
        <end position="738"/>
    </location>
</feature>
<dbReference type="InterPro" id="IPR000152">
    <property type="entry name" value="EGF-type_Asp/Asn_hydroxyl_site"/>
</dbReference>
<dbReference type="PROSITE" id="PS01186">
    <property type="entry name" value="EGF_2"/>
    <property type="match status" value="1"/>
</dbReference>
<dbReference type="SMART" id="SM00179">
    <property type="entry name" value="EGF_CA"/>
    <property type="match status" value="1"/>
</dbReference>
<feature type="chain" id="PRO_5044823864" description="EGF-like domain-containing protein" evidence="19">
    <location>
        <begin position="26"/>
        <end position="833"/>
    </location>
</feature>
<evidence type="ECO:0000256" key="18">
    <source>
        <dbReference type="SAM" id="Phobius"/>
    </source>
</evidence>
<dbReference type="PANTHER" id="PTHR22722:SF15">
    <property type="entry name" value="LOW-DENSITY LIPOPROTEIN RECEPTOR-RELATED"/>
    <property type="match status" value="1"/>
</dbReference>
<dbReference type="FunFam" id="2.120.10.30:FF:000008">
    <property type="entry name" value="Low-density lipoprotein receptor-related protein 4"/>
    <property type="match status" value="1"/>
</dbReference>
<feature type="disulfide bond" evidence="15">
    <location>
        <begin position="164"/>
        <end position="182"/>
    </location>
</feature>
<dbReference type="Proteomes" id="UP001519460">
    <property type="component" value="Unassembled WGS sequence"/>
</dbReference>
<dbReference type="InterPro" id="IPR002172">
    <property type="entry name" value="LDrepeatLR_classA_rpt"/>
</dbReference>
<dbReference type="Pfam" id="PF00057">
    <property type="entry name" value="Ldl_recept_a"/>
    <property type="match status" value="6"/>
</dbReference>
<evidence type="ECO:0000256" key="2">
    <source>
        <dbReference type="ARBA" id="ARBA00022475"/>
    </source>
</evidence>
<feature type="repeat" description="LDL-receptor class B" evidence="16">
    <location>
        <begin position="501"/>
        <end position="544"/>
    </location>
</feature>
<evidence type="ECO:0000256" key="11">
    <source>
        <dbReference type="ARBA" id="ARBA00023157"/>
    </source>
</evidence>
<dbReference type="CDD" id="cd00054">
    <property type="entry name" value="EGF_CA"/>
    <property type="match status" value="1"/>
</dbReference>
<feature type="domain" description="EGF-like" evidence="20">
    <location>
        <begin position="326"/>
        <end position="364"/>
    </location>
</feature>
<dbReference type="PROSITE" id="PS01209">
    <property type="entry name" value="LDLRA_1"/>
    <property type="match status" value="3"/>
</dbReference>
<sequence length="833" mass="93477">MWNLSWRGSFLAVSLVIFLTTLAFAQSEESAVASMTCSTTDFQCKTDHKCIPQRWVCDGASDCHDESDENDETCKSVHCGADEFQCPNNNCISSVWRCDGEPDCENGEDEVGCVNTCNATTEFTCHDGQCISAQWKCDSHKDCSDGSDEEGCTETKCGEFEFQCNNGDCIQDTWVCDGDDDCHDMSDEQQGCIDKEDKCRKSEFQCKTLDRMCIHITWKCDGDYDCEDQSDEKHSPPKTCENNTFDCLGDGTKCIPYSQVCDSRNDCGDFQDETNPDGASCPEENPCNKADNGGCSQLCNLAPTGVVCSCHPGFELRNGSHFDCDDIDECSIPGTCSQHCRNMKGSYKCSCIKGYELVNEHHCKALEGQPELFLADRTDLRRYQLETKSYTLLVGKKDNTTVKGAIAIDFHYDQNLLYWTDVNEEQIMRIDLTTEKIEMVVSENVKTPDGLAVDWVHHHLYWTDTGMNHIEVATLDGSKRKVLISDDLDEPRAIALDPHNAYIYWTDWGQMPKIEKCGMNGKQRKVIVSTDITWPNGLTIDYVDQRLYWIDAKTHQIGSSDLEGNNRKIILRGHQYLGHPFAITVFEDYLYWSDWPSESVRRFNKFQHGEVETIAQGLNYPMDIHIYHKYRQQDYKNRCGNNNGGCEQFCLPDPTSEGFTCECQTNFYVNPSDNTKCLAGQAPITTAAPTTQAPKTQAPTTAPAKPVTSAVPKAPSPNTTPKESVTTAKPVSSTEVSANATEEMPISKEHEEGIGHVAIIAIVVVFIIFAIIIGVGVFVYRRYRRKNIKSMNFDNPVYRKTTTDDQLIMEKSGSRQNLPASYQPLTQPENEVV</sequence>
<dbReference type="Gene3D" id="2.10.25.10">
    <property type="entry name" value="Laminin"/>
    <property type="match status" value="2"/>
</dbReference>
<dbReference type="InterPro" id="IPR000742">
    <property type="entry name" value="EGF"/>
</dbReference>
<feature type="disulfide bond" evidence="15">
    <location>
        <begin position="79"/>
        <end position="91"/>
    </location>
</feature>
<dbReference type="GO" id="GO:0006897">
    <property type="term" value="P:endocytosis"/>
    <property type="evidence" value="ECO:0007669"/>
    <property type="project" value="UniProtKB-KW"/>
</dbReference>
<comment type="subcellular location">
    <subcellularLocation>
        <location evidence="1">Cell membrane</location>
        <topology evidence="1">Single-pass type I membrane protein</topology>
    </subcellularLocation>
</comment>
<dbReference type="SMART" id="SM00135">
    <property type="entry name" value="LY"/>
    <property type="match status" value="5"/>
</dbReference>
<evidence type="ECO:0000313" key="21">
    <source>
        <dbReference type="EMBL" id="KAK7508149.1"/>
    </source>
</evidence>
<feature type="signal peptide" evidence="19">
    <location>
        <begin position="1"/>
        <end position="25"/>
    </location>
</feature>